<sequence>MEVAGLVIVTFGVLPLAKECLQLVNKHIGPSKHNTTELECLSGWLDDIIQTIAILKMRYEGTGTWFLESFTLHENVQELLDHKSIAASLAGIGPCDEASLLHLVAALGIHIAVTPLVSENKDAETQRCITRSYMASKVRFDSYLRMEHHQKDSRANGIRTTTGSPRPHHL</sequence>
<gene>
    <name evidence="2" type="ORF">CCOS01_14684</name>
</gene>
<proteinExistence type="predicted"/>
<reference evidence="2 3" key="1">
    <citation type="submission" date="2016-10" db="EMBL/GenBank/DDBJ databases">
        <title>The genome sequence of Colletotrichum fioriniae PJ7.</title>
        <authorList>
            <person name="Baroncelli R."/>
        </authorList>
    </citation>
    <scope>NUCLEOTIDE SEQUENCE [LARGE SCALE GENOMIC DNA]</scope>
    <source>
        <strain evidence="2 3">IMI 309622</strain>
    </source>
</reference>
<organism evidence="2 3">
    <name type="scientific">Colletotrichum costaricense</name>
    <dbReference type="NCBI Taxonomy" id="1209916"/>
    <lineage>
        <taxon>Eukaryota</taxon>
        <taxon>Fungi</taxon>
        <taxon>Dikarya</taxon>
        <taxon>Ascomycota</taxon>
        <taxon>Pezizomycotina</taxon>
        <taxon>Sordariomycetes</taxon>
        <taxon>Hypocreomycetidae</taxon>
        <taxon>Glomerellales</taxon>
        <taxon>Glomerellaceae</taxon>
        <taxon>Colletotrichum</taxon>
        <taxon>Colletotrichum acutatum species complex</taxon>
    </lineage>
</organism>
<comment type="caution">
    <text evidence="2">The sequence shown here is derived from an EMBL/GenBank/DDBJ whole genome shotgun (WGS) entry which is preliminary data.</text>
</comment>
<evidence type="ECO:0000256" key="1">
    <source>
        <dbReference type="SAM" id="MobiDB-lite"/>
    </source>
</evidence>
<name>A0AAI9YJ33_9PEZI</name>
<feature type="region of interest" description="Disordered" evidence="1">
    <location>
        <begin position="148"/>
        <end position="170"/>
    </location>
</feature>
<dbReference type="RefSeq" id="XP_060306658.1">
    <property type="nucleotide sequence ID" value="XM_060462827.1"/>
</dbReference>
<evidence type="ECO:0000313" key="2">
    <source>
        <dbReference type="EMBL" id="KAK1512444.1"/>
    </source>
</evidence>
<accession>A0AAI9YJ33</accession>
<dbReference type="AlphaFoldDB" id="A0AAI9YJ33"/>
<evidence type="ECO:0000313" key="3">
    <source>
        <dbReference type="Proteomes" id="UP001240678"/>
    </source>
</evidence>
<protein>
    <submittedName>
        <fullName evidence="2">Uncharacterized protein</fullName>
    </submittedName>
</protein>
<keyword evidence="3" id="KW-1185">Reference proteome</keyword>
<dbReference type="EMBL" id="MOOE01000021">
    <property type="protein sequence ID" value="KAK1512444.1"/>
    <property type="molecule type" value="Genomic_DNA"/>
</dbReference>
<dbReference type="GeneID" id="85346374"/>
<dbReference type="Proteomes" id="UP001240678">
    <property type="component" value="Unassembled WGS sequence"/>
</dbReference>